<name>A0A6D2I1E3_9BRAS</name>
<evidence type="ECO:0000313" key="2">
    <source>
        <dbReference type="Proteomes" id="UP000467841"/>
    </source>
</evidence>
<gene>
    <name evidence="1" type="ORF">MERR_LOCUS9084</name>
</gene>
<comment type="caution">
    <text evidence="1">The sequence shown here is derived from an EMBL/GenBank/DDBJ whole genome shotgun (WGS) entry which is preliminary data.</text>
</comment>
<organism evidence="1 2">
    <name type="scientific">Microthlaspi erraticum</name>
    <dbReference type="NCBI Taxonomy" id="1685480"/>
    <lineage>
        <taxon>Eukaryota</taxon>
        <taxon>Viridiplantae</taxon>
        <taxon>Streptophyta</taxon>
        <taxon>Embryophyta</taxon>
        <taxon>Tracheophyta</taxon>
        <taxon>Spermatophyta</taxon>
        <taxon>Magnoliopsida</taxon>
        <taxon>eudicotyledons</taxon>
        <taxon>Gunneridae</taxon>
        <taxon>Pentapetalae</taxon>
        <taxon>rosids</taxon>
        <taxon>malvids</taxon>
        <taxon>Brassicales</taxon>
        <taxon>Brassicaceae</taxon>
        <taxon>Coluteocarpeae</taxon>
        <taxon>Microthlaspi</taxon>
    </lineage>
</organism>
<protein>
    <submittedName>
        <fullName evidence="1">Uncharacterized protein</fullName>
    </submittedName>
</protein>
<sequence length="151" mass="16799">MRLAEWNSGSNPLYDVLFLPKKIERRDIKSKEKLARAKESEEIKSKEPSSLKTIEVLSHLKTNEDEKLNGGKLLASINDNSIFCLIQCFAYWFGVLLREESLSYEVGLGDSIVCSKSNVGMGESMIFNISASWSKIASLSDSPVGEFNNSA</sequence>
<reference evidence="1" key="1">
    <citation type="submission" date="2020-01" db="EMBL/GenBank/DDBJ databases">
        <authorList>
            <person name="Mishra B."/>
        </authorList>
    </citation>
    <scope>NUCLEOTIDE SEQUENCE [LARGE SCALE GENOMIC DNA]</scope>
</reference>
<dbReference type="EMBL" id="CACVBM020000665">
    <property type="protein sequence ID" value="CAA7021849.1"/>
    <property type="molecule type" value="Genomic_DNA"/>
</dbReference>
<dbReference type="Proteomes" id="UP000467841">
    <property type="component" value="Unassembled WGS sequence"/>
</dbReference>
<accession>A0A6D2I1E3</accession>
<dbReference type="AlphaFoldDB" id="A0A6D2I1E3"/>
<proteinExistence type="predicted"/>
<evidence type="ECO:0000313" key="1">
    <source>
        <dbReference type="EMBL" id="CAA7021849.1"/>
    </source>
</evidence>
<keyword evidence="2" id="KW-1185">Reference proteome</keyword>